<dbReference type="InterPro" id="IPR024041">
    <property type="entry name" value="NH4_transpt_AmtB-like_dom"/>
</dbReference>
<evidence type="ECO:0000256" key="2">
    <source>
        <dbReference type="ARBA" id="ARBA00022692"/>
    </source>
</evidence>
<name>A0A9E6XZ93_9ACTN</name>
<dbReference type="Pfam" id="PF00909">
    <property type="entry name" value="Ammonium_transp"/>
    <property type="match status" value="1"/>
</dbReference>
<feature type="transmembrane region" description="Helical" evidence="5">
    <location>
        <begin position="189"/>
        <end position="209"/>
    </location>
</feature>
<feature type="transmembrane region" description="Helical" evidence="5">
    <location>
        <begin position="153"/>
        <end position="174"/>
    </location>
</feature>
<sequence>MSNLLAAVFKDQTTIDVFAQDIFYGVAVAALFLAAVAIAFVDAGGVRRKNLVDTWVQKLLAMLIAGGAMMLIGYGIWEWQFNQAFGVPDPLGEALKGWWLGGDNYRALAQNIDPKLVPGADVLQIFGAFFFTWAAVFGALIHSAGLERVKASATYILAAVGGGIVMPFVAYLTWGSAGPLTNAGLHDFLGVYTLYILVGVWTLIMAWRAGPRRGSPVPHNLSWTAAGVGIFLFALPLAIVGCGYFIPGSGYFGISMADSSIGIVVTNVFVSYFAGALGGAILAYRTRNVAMALLGPVAGYISCASSFDVFHPWETFIVAFFGPLAVYLGILFMRRIRVDEGKVVALTLFGGVYGVIVSGFVAWHTKVGGYFGITEGKYAFQNSEVTPWMQLLGVVIVLAIAAITGLVLVFLIEKSIGLRVKAPQEDAGLDVAYWDLPTHDDPEFAELVKSRAVAPRPEGEPEPVI</sequence>
<dbReference type="PANTHER" id="PTHR11730:SF60">
    <property type="entry name" value="RH50, ISOFORM D"/>
    <property type="match status" value="1"/>
</dbReference>
<organism evidence="7 8">
    <name type="scientific">Capillimicrobium parvum</name>
    <dbReference type="NCBI Taxonomy" id="2884022"/>
    <lineage>
        <taxon>Bacteria</taxon>
        <taxon>Bacillati</taxon>
        <taxon>Actinomycetota</taxon>
        <taxon>Thermoleophilia</taxon>
        <taxon>Solirubrobacterales</taxon>
        <taxon>Capillimicrobiaceae</taxon>
        <taxon>Capillimicrobium</taxon>
    </lineage>
</organism>
<feature type="transmembrane region" description="Helical" evidence="5">
    <location>
        <begin position="261"/>
        <end position="282"/>
    </location>
</feature>
<keyword evidence="8" id="KW-1185">Reference proteome</keyword>
<comment type="subcellular location">
    <subcellularLocation>
        <location evidence="1">Membrane</location>
        <topology evidence="1">Multi-pass membrane protein</topology>
    </subcellularLocation>
</comment>
<dbReference type="GO" id="GO:0008519">
    <property type="term" value="F:ammonium channel activity"/>
    <property type="evidence" value="ECO:0007669"/>
    <property type="project" value="InterPro"/>
</dbReference>
<protein>
    <recommendedName>
        <fullName evidence="6">Ammonium transporter AmtB-like domain-containing protein</fullName>
    </recommendedName>
</protein>
<keyword evidence="3 5" id="KW-1133">Transmembrane helix</keyword>
<dbReference type="EMBL" id="CP087164">
    <property type="protein sequence ID" value="UGS37205.1"/>
    <property type="molecule type" value="Genomic_DNA"/>
</dbReference>
<evidence type="ECO:0000256" key="3">
    <source>
        <dbReference type="ARBA" id="ARBA00022989"/>
    </source>
</evidence>
<evidence type="ECO:0000313" key="8">
    <source>
        <dbReference type="Proteomes" id="UP001162834"/>
    </source>
</evidence>
<feature type="transmembrane region" description="Helical" evidence="5">
    <location>
        <begin position="122"/>
        <end position="141"/>
    </location>
</feature>
<dbReference type="Proteomes" id="UP001162834">
    <property type="component" value="Chromosome"/>
</dbReference>
<gene>
    <name evidence="7" type="ORF">DSM104329_03620</name>
</gene>
<feature type="transmembrane region" description="Helical" evidence="5">
    <location>
        <begin position="343"/>
        <end position="363"/>
    </location>
</feature>
<keyword evidence="4 5" id="KW-0472">Membrane</keyword>
<keyword evidence="2 5" id="KW-0812">Transmembrane</keyword>
<evidence type="ECO:0000256" key="5">
    <source>
        <dbReference type="SAM" id="Phobius"/>
    </source>
</evidence>
<dbReference type="AlphaFoldDB" id="A0A9E6XZ93"/>
<feature type="domain" description="Ammonium transporter AmtB-like" evidence="6">
    <location>
        <begin position="23"/>
        <end position="433"/>
    </location>
</feature>
<evidence type="ECO:0000256" key="1">
    <source>
        <dbReference type="ARBA" id="ARBA00004141"/>
    </source>
</evidence>
<evidence type="ECO:0000313" key="7">
    <source>
        <dbReference type="EMBL" id="UGS37205.1"/>
    </source>
</evidence>
<accession>A0A9E6XZ93</accession>
<dbReference type="GO" id="GO:0097272">
    <property type="term" value="P:ammonium homeostasis"/>
    <property type="evidence" value="ECO:0007669"/>
    <property type="project" value="TreeGrafter"/>
</dbReference>
<dbReference type="GO" id="GO:0005886">
    <property type="term" value="C:plasma membrane"/>
    <property type="evidence" value="ECO:0007669"/>
    <property type="project" value="TreeGrafter"/>
</dbReference>
<proteinExistence type="predicted"/>
<feature type="transmembrane region" description="Helical" evidence="5">
    <location>
        <begin position="22"/>
        <end position="43"/>
    </location>
</feature>
<feature type="transmembrane region" description="Helical" evidence="5">
    <location>
        <begin position="221"/>
        <end position="246"/>
    </location>
</feature>
<dbReference type="PANTHER" id="PTHR11730">
    <property type="entry name" value="AMMONIUM TRANSPORTER"/>
    <property type="match status" value="1"/>
</dbReference>
<dbReference type="SUPFAM" id="SSF111352">
    <property type="entry name" value="Ammonium transporter"/>
    <property type="match status" value="1"/>
</dbReference>
<evidence type="ECO:0000256" key="4">
    <source>
        <dbReference type="ARBA" id="ARBA00023136"/>
    </source>
</evidence>
<dbReference type="Gene3D" id="1.10.3430.10">
    <property type="entry name" value="Ammonium transporter AmtB like domains"/>
    <property type="match status" value="1"/>
</dbReference>
<feature type="transmembrane region" description="Helical" evidence="5">
    <location>
        <begin position="313"/>
        <end position="331"/>
    </location>
</feature>
<feature type="transmembrane region" description="Helical" evidence="5">
    <location>
        <begin position="388"/>
        <end position="412"/>
    </location>
</feature>
<feature type="transmembrane region" description="Helical" evidence="5">
    <location>
        <begin position="55"/>
        <end position="77"/>
    </location>
</feature>
<feature type="transmembrane region" description="Helical" evidence="5">
    <location>
        <begin position="289"/>
        <end position="307"/>
    </location>
</feature>
<evidence type="ECO:0000259" key="6">
    <source>
        <dbReference type="Pfam" id="PF00909"/>
    </source>
</evidence>
<dbReference type="RefSeq" id="WP_259311261.1">
    <property type="nucleotide sequence ID" value="NZ_CP087164.1"/>
</dbReference>
<dbReference type="KEGG" id="sbae:DSM104329_03620"/>
<reference evidence="7" key="1">
    <citation type="journal article" date="2022" name="Int. J. Syst. Evol. Microbiol.">
        <title>Pseudomonas aegrilactucae sp. nov. and Pseudomonas morbosilactucae sp. nov., pathogens causing bacterial rot of lettuce in Japan.</title>
        <authorList>
            <person name="Sawada H."/>
            <person name="Fujikawa T."/>
            <person name="Satou M."/>
        </authorList>
    </citation>
    <scope>NUCLEOTIDE SEQUENCE</scope>
    <source>
        <strain evidence="7">0166_1</strain>
    </source>
</reference>
<dbReference type="InterPro" id="IPR029020">
    <property type="entry name" value="Ammonium/urea_transptr"/>
</dbReference>